<accession>A0A1M3T9H3</accession>
<reference evidence="3" key="1">
    <citation type="journal article" date="2017" name="Genome Biol.">
        <title>Comparative genomics reveals high biological diversity and specific adaptations in the industrially and medically important fungal genus Aspergillus.</title>
        <authorList>
            <person name="de Vries R.P."/>
            <person name="Riley R."/>
            <person name="Wiebenga A."/>
            <person name="Aguilar-Osorio G."/>
            <person name="Amillis S."/>
            <person name="Uchima C.A."/>
            <person name="Anderluh G."/>
            <person name="Asadollahi M."/>
            <person name="Askin M."/>
            <person name="Barry K."/>
            <person name="Battaglia E."/>
            <person name="Bayram O."/>
            <person name="Benocci T."/>
            <person name="Braus-Stromeyer S.A."/>
            <person name="Caldana C."/>
            <person name="Canovas D."/>
            <person name="Cerqueira G.C."/>
            <person name="Chen F."/>
            <person name="Chen W."/>
            <person name="Choi C."/>
            <person name="Clum A."/>
            <person name="Dos Santos R.A."/>
            <person name="Damasio A.R."/>
            <person name="Diallinas G."/>
            <person name="Emri T."/>
            <person name="Fekete E."/>
            <person name="Flipphi M."/>
            <person name="Freyberg S."/>
            <person name="Gallo A."/>
            <person name="Gournas C."/>
            <person name="Habgood R."/>
            <person name="Hainaut M."/>
            <person name="Harispe M.L."/>
            <person name="Henrissat B."/>
            <person name="Hilden K.S."/>
            <person name="Hope R."/>
            <person name="Hossain A."/>
            <person name="Karabika E."/>
            <person name="Karaffa L."/>
            <person name="Karanyi Z."/>
            <person name="Krasevec N."/>
            <person name="Kuo A."/>
            <person name="Kusch H."/>
            <person name="LaButti K."/>
            <person name="Lagendijk E.L."/>
            <person name="Lapidus A."/>
            <person name="Levasseur A."/>
            <person name="Lindquist E."/>
            <person name="Lipzen A."/>
            <person name="Logrieco A.F."/>
            <person name="MacCabe A."/>
            <person name="Maekelae M.R."/>
            <person name="Malavazi I."/>
            <person name="Melin P."/>
            <person name="Meyer V."/>
            <person name="Mielnichuk N."/>
            <person name="Miskei M."/>
            <person name="Molnar A.P."/>
            <person name="Mule G."/>
            <person name="Ngan C.Y."/>
            <person name="Orejas M."/>
            <person name="Orosz E."/>
            <person name="Ouedraogo J.P."/>
            <person name="Overkamp K.M."/>
            <person name="Park H.-S."/>
            <person name="Perrone G."/>
            <person name="Piumi F."/>
            <person name="Punt P.J."/>
            <person name="Ram A.F."/>
            <person name="Ramon A."/>
            <person name="Rauscher S."/>
            <person name="Record E."/>
            <person name="Riano-Pachon D.M."/>
            <person name="Robert V."/>
            <person name="Roehrig J."/>
            <person name="Ruller R."/>
            <person name="Salamov A."/>
            <person name="Salih N.S."/>
            <person name="Samson R.A."/>
            <person name="Sandor E."/>
            <person name="Sanguinetti M."/>
            <person name="Schuetze T."/>
            <person name="Sepcic K."/>
            <person name="Shelest E."/>
            <person name="Sherlock G."/>
            <person name="Sophianopoulou V."/>
            <person name="Squina F.M."/>
            <person name="Sun H."/>
            <person name="Susca A."/>
            <person name="Todd R.B."/>
            <person name="Tsang A."/>
            <person name="Unkles S.E."/>
            <person name="van de Wiele N."/>
            <person name="van Rossen-Uffink D."/>
            <person name="Oliveira J.V."/>
            <person name="Vesth T.C."/>
            <person name="Visser J."/>
            <person name="Yu J.-H."/>
            <person name="Zhou M."/>
            <person name="Andersen M.R."/>
            <person name="Archer D.B."/>
            <person name="Baker S.E."/>
            <person name="Benoit I."/>
            <person name="Brakhage A.A."/>
            <person name="Braus G.H."/>
            <person name="Fischer R."/>
            <person name="Frisvad J.C."/>
            <person name="Goldman G.H."/>
            <person name="Houbraken J."/>
            <person name="Oakley B."/>
            <person name="Pocsi I."/>
            <person name="Scazzocchio C."/>
            <person name="Seiboth B."/>
            <person name="vanKuyk P.A."/>
            <person name="Wortman J."/>
            <person name="Dyer P.S."/>
            <person name="Grigoriev I.V."/>
        </authorList>
    </citation>
    <scope>NUCLEOTIDE SEQUENCE [LARGE SCALE GENOMIC DNA]</scope>
    <source>
        <strain evidence="3">CBS 106.47</strain>
    </source>
</reference>
<name>A0A1M3T9H3_ASPLC</name>
<evidence type="ECO:0000256" key="1">
    <source>
        <dbReference type="SAM" id="MobiDB-lite"/>
    </source>
</evidence>
<dbReference type="VEuPathDB" id="FungiDB:ASPFODRAFT_35916"/>
<sequence>MHRWYLSVGNKVTCILGKCQESRQCVWSGDVLVVITSHGDYSSRLYHSFVYLQKRRELRDSDLWGMYGVCWDVTRTIGSGQDKCTQYKCYPINSRWIVIGNSRASVMSSNNDGTSGRQVARDQRSTCPHAQIGPVGNCHGLSIGDADDSASKSDERANERMKE</sequence>
<evidence type="ECO:0000313" key="2">
    <source>
        <dbReference type="EMBL" id="OJZ83390.1"/>
    </source>
</evidence>
<proteinExistence type="predicted"/>
<feature type="region of interest" description="Disordered" evidence="1">
    <location>
        <begin position="143"/>
        <end position="163"/>
    </location>
</feature>
<dbReference type="Proteomes" id="UP000184063">
    <property type="component" value="Unassembled WGS sequence"/>
</dbReference>
<gene>
    <name evidence="2" type="ORF">ASPFODRAFT_35916</name>
</gene>
<protein>
    <submittedName>
        <fullName evidence="2">Uncharacterized protein</fullName>
    </submittedName>
</protein>
<evidence type="ECO:0000313" key="3">
    <source>
        <dbReference type="Proteomes" id="UP000184063"/>
    </source>
</evidence>
<organism evidence="2 3">
    <name type="scientific">Aspergillus luchuensis (strain CBS 106.47)</name>
    <dbReference type="NCBI Taxonomy" id="1137211"/>
    <lineage>
        <taxon>Eukaryota</taxon>
        <taxon>Fungi</taxon>
        <taxon>Dikarya</taxon>
        <taxon>Ascomycota</taxon>
        <taxon>Pezizomycotina</taxon>
        <taxon>Eurotiomycetes</taxon>
        <taxon>Eurotiomycetidae</taxon>
        <taxon>Eurotiales</taxon>
        <taxon>Aspergillaceae</taxon>
        <taxon>Aspergillus</taxon>
        <taxon>Aspergillus subgen. Circumdati</taxon>
    </lineage>
</organism>
<dbReference type="AlphaFoldDB" id="A0A1M3T9H3"/>
<dbReference type="EMBL" id="KV878246">
    <property type="protein sequence ID" value="OJZ83390.1"/>
    <property type="molecule type" value="Genomic_DNA"/>
</dbReference>
<feature type="compositionally biased region" description="Basic and acidic residues" evidence="1">
    <location>
        <begin position="149"/>
        <end position="163"/>
    </location>
</feature>